<feature type="compositionally biased region" description="Basic and acidic residues" evidence="1">
    <location>
        <begin position="795"/>
        <end position="807"/>
    </location>
</feature>
<feature type="region of interest" description="Disordered" evidence="1">
    <location>
        <begin position="1048"/>
        <end position="1081"/>
    </location>
</feature>
<feature type="compositionally biased region" description="Low complexity" evidence="1">
    <location>
        <begin position="439"/>
        <end position="448"/>
    </location>
</feature>
<proteinExistence type="predicted"/>
<feature type="compositionally biased region" description="Low complexity" evidence="1">
    <location>
        <begin position="65"/>
        <end position="86"/>
    </location>
</feature>
<feature type="compositionally biased region" description="Basic and acidic residues" evidence="1">
    <location>
        <begin position="1172"/>
        <end position="1184"/>
    </location>
</feature>
<feature type="region of interest" description="Disordered" evidence="1">
    <location>
        <begin position="1"/>
        <end position="461"/>
    </location>
</feature>
<evidence type="ECO:0000313" key="3">
    <source>
        <dbReference type="Proteomes" id="UP000008867"/>
    </source>
</evidence>
<feature type="compositionally biased region" description="Low complexity" evidence="1">
    <location>
        <begin position="224"/>
        <end position="239"/>
    </location>
</feature>
<feature type="compositionally biased region" description="Basic and acidic residues" evidence="1">
    <location>
        <begin position="536"/>
        <end position="555"/>
    </location>
</feature>
<dbReference type="EMBL" id="FQ311437">
    <property type="protein sequence ID" value="CBQ69571.1"/>
    <property type="molecule type" value="Genomic_DNA"/>
</dbReference>
<sequence>MKRTYPYSGPGSQAQGAPPPAYGQPPPPAGPAPPLPASGGASQAAYANYGYGSVAPPRHAAAPLNGAGANDAQQAQWNQPWSQPQQPYYPPQQPNAVGAPGAAHFAAPRPPSQAGPYRGVAAPNAGASQNAAYSPHHPQQSVSYPYQPQAPLQQPQLHQPPAPSHYGYAPSMPPHQNAAPSSSSNNNAQSWPGAYAPGTQGGPPNKKPRYQASPNPVPSPVAPYGPAGGAPMLPGNAMGPYPPQQPYGWQGPNAAPAPHMNAQPVPGHPAQHGRVPSGSGIHANAPGNGASFASPARNGHGAASGRGMSRNGAQNRANMQQGAVGQRAGLPANPTASVNTARAPHGQTRAWGSKASAGSALGAGNGIQAGRRVSSASSVLSDKNAAGGSAKKQGMVPPDAPRGPNNARNNAASAGSQSMKNGNAAAAQGARGSRGGAKDAGAPDAAGTDVKDNAAGSKRAHTDFRILGLEIKQLDWSWFAPQALAEAPSAPKQGDDTETEGAAAAAATASASVEDALADAESAEAKTSAQDDEGHDDQAKETDERLPTAEDEHANDQTQEDDAVNIEHDEGASDAEDDADHDDDADADADGDGDQDADGDLDADAEDDVAISYADTDTVISEQPHSVAPTPEPSSEASKAATAAAQQGKAAKAERAKTLASMRDSTKLRLCFAAMSNADPEGAPTGPKAEKVEAKIEAENGGQGESLADPSEEVARETAAGEGDVKAEEAAAEGSKQSSMPESKEDEVPTSSDNIKDEAASASEPAPPAPPAEGVAEAVDAETEVKEEEPVQVEEQPKAEQDAKEADNDAAASNSEKPPTPTTTEPQAKGPPQLSLNRIFLSFAANRKRLAIDAEAVKSVRIHRSERWIEIRIDASRPAEQTARKKGEAYLVCRGTLFEKRAKGQENYTAVTRADIAAAWEAAQPGAADGEHLELPPFFRLPASCTDVVLHVHLDAGAPLPEPAWLRRNDVAELLAGLQRGSSSGGVAGAGPLDPPHVWAGKIEVLDPEPPPSMRTFLYEWVKESFIGSQRERRRFVDQLLGRRKRERTSVPEEALIESAQDEKPPQPEHAAEEDETDAERDARVARAFIEIVTRLIKGERVTASATLTRTSYTQSTTYAGVVVLGVLELALCTAADAARVRARVDALLMHIPRAVLVKAVDLTWRDVVEGERKGAGGEKEVRGGAHRGRGQHGRQAQHQHQRIGGAAGGGGGGARHGKRKRG</sequence>
<organism evidence="2 3">
    <name type="scientific">Sporisorium reilianum (strain SRZ2)</name>
    <name type="common">Maize head smut fungus</name>
    <dbReference type="NCBI Taxonomy" id="999809"/>
    <lineage>
        <taxon>Eukaryota</taxon>
        <taxon>Fungi</taxon>
        <taxon>Dikarya</taxon>
        <taxon>Basidiomycota</taxon>
        <taxon>Ustilaginomycotina</taxon>
        <taxon>Ustilaginomycetes</taxon>
        <taxon>Ustilaginales</taxon>
        <taxon>Ustilaginaceae</taxon>
        <taxon>Sporisorium</taxon>
    </lineage>
</organism>
<evidence type="ECO:0000313" key="2">
    <source>
        <dbReference type="EMBL" id="CBQ69571.1"/>
    </source>
</evidence>
<feature type="compositionally biased region" description="Basic residues" evidence="1">
    <location>
        <begin position="1185"/>
        <end position="1202"/>
    </location>
</feature>
<feature type="compositionally biased region" description="Low complexity" evidence="1">
    <location>
        <begin position="94"/>
        <end position="107"/>
    </location>
</feature>
<feature type="compositionally biased region" description="Low complexity" evidence="1">
    <location>
        <begin position="402"/>
        <end position="431"/>
    </location>
</feature>
<feature type="compositionally biased region" description="Acidic residues" evidence="1">
    <location>
        <begin position="779"/>
        <end position="792"/>
    </location>
</feature>
<feature type="region of interest" description="Disordered" evidence="1">
    <location>
        <begin position="1172"/>
        <end position="1223"/>
    </location>
</feature>
<dbReference type="Proteomes" id="UP000008867">
    <property type="component" value="Chromosome 16"/>
</dbReference>
<feature type="region of interest" description="Disordered" evidence="1">
    <location>
        <begin position="486"/>
        <end position="661"/>
    </location>
</feature>
<evidence type="ECO:0000256" key="1">
    <source>
        <dbReference type="SAM" id="MobiDB-lite"/>
    </source>
</evidence>
<keyword evidence="3" id="KW-1185">Reference proteome</keyword>
<dbReference type="VEuPathDB" id="FungiDB:sr15992"/>
<feature type="region of interest" description="Disordered" evidence="1">
    <location>
        <begin position="677"/>
        <end position="833"/>
    </location>
</feature>
<gene>
    <name evidence="2" type="ORF">sr15992</name>
</gene>
<feature type="compositionally biased region" description="Low complexity" evidence="1">
    <location>
        <begin position="350"/>
        <end position="360"/>
    </location>
</feature>
<reference evidence="2 3" key="1">
    <citation type="journal article" date="2010" name="Science">
        <title>Pathogenicity determinants in smut fungi revealed by genome comparison.</title>
        <authorList>
            <person name="Schirawski J."/>
            <person name="Mannhaupt G."/>
            <person name="Muench K."/>
            <person name="Brefort T."/>
            <person name="Schipper K."/>
            <person name="Doehlemann G."/>
            <person name="Di Stasio M."/>
            <person name="Roessel N."/>
            <person name="Mendoza-Mendoza A."/>
            <person name="Pester D."/>
            <person name="Mueller O."/>
            <person name="Winterberg B."/>
            <person name="Meyer E."/>
            <person name="Ghareeb H."/>
            <person name="Wollenberg T."/>
            <person name="Muensterkoetter M."/>
            <person name="Wong P."/>
            <person name="Walter M."/>
            <person name="Stukenbrock E."/>
            <person name="Gueldener U."/>
            <person name="Kahmann R."/>
        </authorList>
    </citation>
    <scope>NUCLEOTIDE SEQUENCE [LARGE SCALE GENOMIC DNA]</scope>
    <source>
        <strain evidence="3">SRZ2</strain>
    </source>
</reference>
<feature type="compositionally biased region" description="Basic and acidic residues" evidence="1">
    <location>
        <begin position="688"/>
        <end position="698"/>
    </location>
</feature>
<accession>E6ZQR4</accession>
<dbReference type="AlphaFoldDB" id="E6ZQR4"/>
<name>E6ZQR4_SPORE</name>
<protein>
    <submittedName>
        <fullName evidence="2">Uncharacterized protein</fullName>
    </submittedName>
</protein>
<feature type="compositionally biased region" description="Low complexity" evidence="1">
    <location>
        <begin position="174"/>
        <end position="190"/>
    </location>
</feature>
<feature type="compositionally biased region" description="Low complexity" evidence="1">
    <location>
        <begin position="121"/>
        <end position="157"/>
    </location>
</feature>
<feature type="compositionally biased region" description="Gly residues" evidence="1">
    <location>
        <begin position="1206"/>
        <end position="1215"/>
    </location>
</feature>
<feature type="compositionally biased region" description="Acidic residues" evidence="1">
    <location>
        <begin position="572"/>
        <end position="609"/>
    </location>
</feature>
<feature type="compositionally biased region" description="Pro residues" evidence="1">
    <location>
        <begin position="17"/>
        <end position="36"/>
    </location>
</feature>
<feature type="compositionally biased region" description="Basic and acidic residues" evidence="1">
    <location>
        <begin position="1061"/>
        <end position="1071"/>
    </location>
</feature>
<feature type="compositionally biased region" description="Low complexity" evidence="1">
    <location>
        <begin position="633"/>
        <end position="650"/>
    </location>
</feature>
<dbReference type="eggNOG" id="ENOG502RY6I">
    <property type="taxonomic scope" value="Eukaryota"/>
</dbReference>
<feature type="compositionally biased region" description="Polar residues" evidence="1">
    <location>
        <begin position="311"/>
        <end position="323"/>
    </location>
</feature>
<dbReference type="HOGENOM" id="CLU_260354_0_0_1"/>
<dbReference type="OrthoDB" id="431557at2759"/>
<feature type="compositionally biased region" description="Low complexity" evidence="1">
    <location>
        <begin position="500"/>
        <end position="515"/>
    </location>
</feature>